<dbReference type="SUPFAM" id="SSF57924">
    <property type="entry name" value="Inhibitor of apoptosis (IAP) repeat"/>
    <property type="match status" value="1"/>
</dbReference>
<evidence type="ECO:0000256" key="1">
    <source>
        <dbReference type="ARBA" id="ARBA00022722"/>
    </source>
</evidence>
<evidence type="ECO:0000313" key="6">
    <source>
        <dbReference type="Proteomes" id="UP000204667"/>
    </source>
</evidence>
<keyword evidence="6" id="KW-1185">Reference proteome</keyword>
<dbReference type="InterPro" id="IPR051703">
    <property type="entry name" value="NF-kappa-B_Signaling_Reg"/>
</dbReference>
<evidence type="ECO:0000256" key="4">
    <source>
        <dbReference type="ARBA" id="ARBA00022839"/>
    </source>
</evidence>
<dbReference type="Gene3D" id="3.90.320.10">
    <property type="match status" value="1"/>
</dbReference>
<dbReference type="OrthoDB" id="9306at10239"/>
<keyword evidence="4 5" id="KW-0269">Exonuclease</keyword>
<keyword evidence="2" id="KW-0255">Endonuclease</keyword>
<proteinExistence type="predicted"/>
<sequence length="419" mass="48618">MSDVVTTNNHTLTPEQQKICDKFLYGNFVAQLTPTSKPLTREEILYVERLTRGQSNNALWNVLRLDRQTASGSVNYAVVPPNAAMSYGLTQEQLIKENDTTLLELLRIQCVEKVLRSKVVDMVLECGLFLSPRGLYSASPDAYFVTANDLYVPLEIKCPMSYKDITVDEMRNSLGTRKDRYRVKHTALSVNRRKHTTNDVAIFAVEKTDPHYRQMQRQMYVMNAPICVYLVKFKDSFVAQVVRRDETFFATENKTESKTMDMFINMNKRNNLYVHQYKRRESFHNKIHNFTKEQIEQLTLQGLYYNYGNILCAFCSKSFEGDTLYETLVQIHSAACSNDQINNRTDLNVVHVNYFDCQKRVNTLVKIGAPIEYAKWGLFYDNVDKEFKTFCCDIIVNDKCLDVRHADDCQYGKMVVQHN</sequence>
<name>A0A0M3WNF7_9ABAC</name>
<dbReference type="KEGG" id="vg:26040041"/>
<evidence type="ECO:0000256" key="2">
    <source>
        <dbReference type="ARBA" id="ARBA00022759"/>
    </source>
</evidence>
<dbReference type="Proteomes" id="UP000204667">
    <property type="component" value="Segment"/>
</dbReference>
<dbReference type="GO" id="GO:0004527">
    <property type="term" value="F:exonuclease activity"/>
    <property type="evidence" value="ECO:0007669"/>
    <property type="project" value="UniProtKB-KW"/>
</dbReference>
<evidence type="ECO:0000313" key="5">
    <source>
        <dbReference type="EMBL" id="AKN80611.1"/>
    </source>
</evidence>
<dbReference type="GeneID" id="26040041"/>
<keyword evidence="3" id="KW-0378">Hydrolase</keyword>
<organism evidence="5 6">
    <name type="scientific">Perigonia lusca single nucleopolyhedrovirus</name>
    <dbReference type="NCBI Taxonomy" id="1675865"/>
    <lineage>
        <taxon>Viruses</taxon>
        <taxon>Viruses incertae sedis</taxon>
        <taxon>Naldaviricetes</taxon>
        <taxon>Lefavirales</taxon>
        <taxon>Baculoviridae</taxon>
        <taxon>Alphabaculovirus</taxon>
        <taxon>Alphabaculovirus peluscae</taxon>
        <taxon>Perigonia lusca nucleopolyhedrovirus</taxon>
    </lineage>
</organism>
<keyword evidence="1" id="KW-0540">Nuclease</keyword>
<dbReference type="GO" id="GO:0004519">
    <property type="term" value="F:endonuclease activity"/>
    <property type="evidence" value="ECO:0007669"/>
    <property type="project" value="UniProtKB-KW"/>
</dbReference>
<accession>A0A0M3WNF7</accession>
<dbReference type="InterPro" id="IPR011604">
    <property type="entry name" value="PDDEXK-like_dom_sf"/>
</dbReference>
<dbReference type="EMBL" id="KM596836">
    <property type="protein sequence ID" value="AKN80611.1"/>
    <property type="molecule type" value="Genomic_DNA"/>
</dbReference>
<reference evidence="5 6" key="1">
    <citation type="journal article" date="2016" name="Sci. Rep.">
        <title>Genome sequence of Perigonia lusca single nucleopolyhedrovirus: insights into the evolution of a nucleotide metabolism enzyme in the family Baculoviridae.</title>
        <authorList>
            <person name="Ardisson-Araujo D.M."/>
            <person name="Lima R.N."/>
            <person name="Melo F.L."/>
            <person name="Clem R.J."/>
            <person name="Huang N."/>
            <person name="Bao S.N."/>
            <person name="Sosa-Gomez D.R."/>
            <person name="Ribeiro B.M."/>
        </authorList>
    </citation>
    <scope>NUCLEOTIDE SEQUENCE [LARGE SCALE GENOMIC DNA]</scope>
</reference>
<evidence type="ECO:0000256" key="3">
    <source>
        <dbReference type="ARBA" id="ARBA00022801"/>
    </source>
</evidence>
<dbReference type="RefSeq" id="YP_009165729.1">
    <property type="nucleotide sequence ID" value="NC_027923.1"/>
</dbReference>
<dbReference type="InterPro" id="IPR011335">
    <property type="entry name" value="Restrct_endonuc-II-like"/>
</dbReference>
<gene>
    <name evidence="5" type="primary">alk-exo</name>
</gene>
<protein>
    <submittedName>
        <fullName evidence="5">Alkaline exonuclease</fullName>
    </submittedName>
</protein>
<dbReference type="PANTHER" id="PTHR46609:SF8">
    <property type="entry name" value="YQAJ VIRAL RECOMBINASE DOMAIN-CONTAINING PROTEIN"/>
    <property type="match status" value="1"/>
</dbReference>
<dbReference type="InterPro" id="IPR034720">
    <property type="entry name" value="Viral_alk_exo"/>
</dbReference>
<dbReference type="PANTHER" id="PTHR46609">
    <property type="entry name" value="EXONUCLEASE, PHAGE-TYPE/RECB, C-TERMINAL DOMAIN-CONTAINING PROTEIN"/>
    <property type="match status" value="1"/>
</dbReference>
<dbReference type="SUPFAM" id="SSF52980">
    <property type="entry name" value="Restriction endonuclease-like"/>
    <property type="match status" value="1"/>
</dbReference>
<dbReference type="Pfam" id="PF01771">
    <property type="entry name" value="Viral_alk_exo"/>
    <property type="match status" value="1"/>
</dbReference>